<accession>A0A2K1J8X2</accession>
<protein>
    <recommendedName>
        <fullName evidence="2">Integrase catalytic domain-containing protein</fullName>
    </recommendedName>
</protein>
<evidence type="ECO:0000259" key="2">
    <source>
        <dbReference type="PROSITE" id="PS50994"/>
    </source>
</evidence>
<dbReference type="InterPro" id="IPR001584">
    <property type="entry name" value="Integrase_cat-core"/>
</dbReference>
<evidence type="ECO:0000313" key="4">
    <source>
        <dbReference type="EnsemblPlants" id="PAC:32985844.CDS.1"/>
    </source>
</evidence>
<evidence type="ECO:0000313" key="5">
    <source>
        <dbReference type="Proteomes" id="UP000006727"/>
    </source>
</evidence>
<evidence type="ECO:0000313" key="3">
    <source>
        <dbReference type="EMBL" id="PNR37978.1"/>
    </source>
</evidence>
<proteinExistence type="predicted"/>
<organism evidence="3">
    <name type="scientific">Physcomitrium patens</name>
    <name type="common">Spreading-leaved earth moss</name>
    <name type="synonym">Physcomitrella patens</name>
    <dbReference type="NCBI Taxonomy" id="3218"/>
    <lineage>
        <taxon>Eukaryota</taxon>
        <taxon>Viridiplantae</taxon>
        <taxon>Streptophyta</taxon>
        <taxon>Embryophyta</taxon>
        <taxon>Bryophyta</taxon>
        <taxon>Bryophytina</taxon>
        <taxon>Bryopsida</taxon>
        <taxon>Funariidae</taxon>
        <taxon>Funariales</taxon>
        <taxon>Funariaceae</taxon>
        <taxon>Physcomitrium</taxon>
    </lineage>
</organism>
<dbReference type="Gramene" id="Pp3c16_16730V3.1">
    <property type="protein sequence ID" value="PAC:32985844.CDS.1"/>
    <property type="gene ID" value="Pp3c16_16730"/>
</dbReference>
<dbReference type="InParanoid" id="A0A2K1J8X2"/>
<reference evidence="3 5" key="1">
    <citation type="journal article" date="2008" name="Science">
        <title>The Physcomitrella genome reveals evolutionary insights into the conquest of land by plants.</title>
        <authorList>
            <person name="Rensing S."/>
            <person name="Lang D."/>
            <person name="Zimmer A."/>
            <person name="Terry A."/>
            <person name="Salamov A."/>
            <person name="Shapiro H."/>
            <person name="Nishiyama T."/>
            <person name="Perroud P.-F."/>
            <person name="Lindquist E."/>
            <person name="Kamisugi Y."/>
            <person name="Tanahashi T."/>
            <person name="Sakakibara K."/>
            <person name="Fujita T."/>
            <person name="Oishi K."/>
            <person name="Shin-I T."/>
            <person name="Kuroki Y."/>
            <person name="Toyoda A."/>
            <person name="Suzuki Y."/>
            <person name="Hashimoto A."/>
            <person name="Yamaguchi K."/>
            <person name="Sugano A."/>
            <person name="Kohara Y."/>
            <person name="Fujiyama A."/>
            <person name="Anterola A."/>
            <person name="Aoki S."/>
            <person name="Ashton N."/>
            <person name="Barbazuk W.B."/>
            <person name="Barker E."/>
            <person name="Bennetzen J."/>
            <person name="Bezanilla M."/>
            <person name="Blankenship R."/>
            <person name="Cho S.H."/>
            <person name="Dutcher S."/>
            <person name="Estelle M."/>
            <person name="Fawcett J.A."/>
            <person name="Gundlach H."/>
            <person name="Hanada K."/>
            <person name="Heyl A."/>
            <person name="Hicks K.A."/>
            <person name="Hugh J."/>
            <person name="Lohr M."/>
            <person name="Mayer K."/>
            <person name="Melkozernov A."/>
            <person name="Murata T."/>
            <person name="Nelson D."/>
            <person name="Pils B."/>
            <person name="Prigge M."/>
            <person name="Reiss B."/>
            <person name="Renner T."/>
            <person name="Rombauts S."/>
            <person name="Rushton P."/>
            <person name="Sanderfoot A."/>
            <person name="Schween G."/>
            <person name="Shiu S.-H."/>
            <person name="Stueber K."/>
            <person name="Theodoulou F.L."/>
            <person name="Tu H."/>
            <person name="Van de Peer Y."/>
            <person name="Verrier P.J."/>
            <person name="Waters E."/>
            <person name="Wood A."/>
            <person name="Yang L."/>
            <person name="Cove D."/>
            <person name="Cuming A."/>
            <person name="Hasebe M."/>
            <person name="Lucas S."/>
            <person name="Mishler D.B."/>
            <person name="Reski R."/>
            <person name="Grigoriev I."/>
            <person name="Quatrano R.S."/>
            <person name="Boore J.L."/>
        </authorList>
    </citation>
    <scope>NUCLEOTIDE SEQUENCE [LARGE SCALE GENOMIC DNA]</scope>
    <source>
        <strain evidence="4 5">cv. Gransden 2004</strain>
    </source>
</reference>
<feature type="transmembrane region" description="Helical" evidence="1">
    <location>
        <begin position="21"/>
        <end position="42"/>
    </location>
</feature>
<evidence type="ECO:0000256" key="1">
    <source>
        <dbReference type="SAM" id="Phobius"/>
    </source>
</evidence>
<keyword evidence="1" id="KW-1133">Transmembrane helix</keyword>
<sequence length="81" mass="9562">MVENFSKYIELVALPQNSLELIVMIYFDCVLACFGIHAEALIDQRRNFLRKFEAIYTKALIDYHTTIRNHPKINFLTERVV</sequence>
<dbReference type="InterPro" id="IPR036397">
    <property type="entry name" value="RNaseH_sf"/>
</dbReference>
<keyword evidence="1" id="KW-0812">Transmembrane</keyword>
<gene>
    <name evidence="3" type="ORF">PHYPA_021089</name>
</gene>
<feature type="domain" description="Integrase catalytic" evidence="2">
    <location>
        <begin position="1"/>
        <end position="81"/>
    </location>
</feature>
<keyword evidence="5" id="KW-1185">Reference proteome</keyword>
<dbReference type="Proteomes" id="UP000006727">
    <property type="component" value="Chromosome 16"/>
</dbReference>
<dbReference type="GO" id="GO:0003676">
    <property type="term" value="F:nucleic acid binding"/>
    <property type="evidence" value="ECO:0007669"/>
    <property type="project" value="InterPro"/>
</dbReference>
<reference evidence="4" key="3">
    <citation type="submission" date="2020-12" db="UniProtKB">
        <authorList>
            <consortium name="EnsemblPlants"/>
        </authorList>
    </citation>
    <scope>IDENTIFICATION</scope>
</reference>
<reference evidence="3 5" key="2">
    <citation type="journal article" date="2018" name="Plant J.">
        <title>The Physcomitrella patens chromosome-scale assembly reveals moss genome structure and evolution.</title>
        <authorList>
            <person name="Lang D."/>
            <person name="Ullrich K.K."/>
            <person name="Murat F."/>
            <person name="Fuchs J."/>
            <person name="Jenkins J."/>
            <person name="Haas F.B."/>
            <person name="Piednoel M."/>
            <person name="Gundlach H."/>
            <person name="Van Bel M."/>
            <person name="Meyberg R."/>
            <person name="Vives C."/>
            <person name="Morata J."/>
            <person name="Symeonidi A."/>
            <person name="Hiss M."/>
            <person name="Muchero W."/>
            <person name="Kamisugi Y."/>
            <person name="Saleh O."/>
            <person name="Blanc G."/>
            <person name="Decker E.L."/>
            <person name="van Gessel N."/>
            <person name="Grimwood J."/>
            <person name="Hayes R.D."/>
            <person name="Graham S.W."/>
            <person name="Gunter L.E."/>
            <person name="McDaniel S.F."/>
            <person name="Hoernstein S.N.W."/>
            <person name="Larsson A."/>
            <person name="Li F.W."/>
            <person name="Perroud P.F."/>
            <person name="Phillips J."/>
            <person name="Ranjan P."/>
            <person name="Rokshar D.S."/>
            <person name="Rothfels C.J."/>
            <person name="Schneider L."/>
            <person name="Shu S."/>
            <person name="Stevenson D.W."/>
            <person name="Thummler F."/>
            <person name="Tillich M."/>
            <person name="Villarreal Aguilar J.C."/>
            <person name="Widiez T."/>
            <person name="Wong G.K."/>
            <person name="Wymore A."/>
            <person name="Zhang Y."/>
            <person name="Zimmer A.D."/>
            <person name="Quatrano R.S."/>
            <person name="Mayer K.F.X."/>
            <person name="Goodstein D."/>
            <person name="Casacuberta J.M."/>
            <person name="Vandepoele K."/>
            <person name="Reski R."/>
            <person name="Cuming A.C."/>
            <person name="Tuskan G.A."/>
            <person name="Maumus F."/>
            <person name="Salse J."/>
            <person name="Schmutz J."/>
            <person name="Rensing S.A."/>
        </authorList>
    </citation>
    <scope>NUCLEOTIDE SEQUENCE [LARGE SCALE GENOMIC DNA]</scope>
    <source>
        <strain evidence="4 5">cv. Gransden 2004</strain>
    </source>
</reference>
<dbReference type="EnsemblPlants" id="Pp3c16_16730V3.1">
    <property type="protein sequence ID" value="PAC:32985844.CDS.1"/>
    <property type="gene ID" value="Pp3c16_16730"/>
</dbReference>
<dbReference type="Gene3D" id="3.30.420.10">
    <property type="entry name" value="Ribonuclease H-like superfamily/Ribonuclease H"/>
    <property type="match status" value="1"/>
</dbReference>
<name>A0A2K1J8X2_PHYPA</name>
<dbReference type="GO" id="GO:0015074">
    <property type="term" value="P:DNA integration"/>
    <property type="evidence" value="ECO:0007669"/>
    <property type="project" value="InterPro"/>
</dbReference>
<dbReference type="PROSITE" id="PS50994">
    <property type="entry name" value="INTEGRASE"/>
    <property type="match status" value="1"/>
</dbReference>
<keyword evidence="1" id="KW-0472">Membrane</keyword>
<dbReference type="EMBL" id="ABEU02000016">
    <property type="protein sequence ID" value="PNR37978.1"/>
    <property type="molecule type" value="Genomic_DNA"/>
</dbReference>
<dbReference type="AlphaFoldDB" id="A0A2K1J8X2"/>